<accession>A0ACB9JYH0</accession>
<dbReference type="EMBL" id="CM042019">
    <property type="protein sequence ID" value="KAI3825052.1"/>
    <property type="molecule type" value="Genomic_DNA"/>
</dbReference>
<name>A0ACB9JYH0_9ASTR</name>
<reference evidence="2" key="1">
    <citation type="journal article" date="2022" name="Mol. Ecol. Resour.">
        <title>The genomes of chicory, endive, great burdock and yacon provide insights into Asteraceae palaeo-polyploidization history and plant inulin production.</title>
        <authorList>
            <person name="Fan W."/>
            <person name="Wang S."/>
            <person name="Wang H."/>
            <person name="Wang A."/>
            <person name="Jiang F."/>
            <person name="Liu H."/>
            <person name="Zhao H."/>
            <person name="Xu D."/>
            <person name="Zhang Y."/>
        </authorList>
    </citation>
    <scope>NUCLEOTIDE SEQUENCE [LARGE SCALE GENOMIC DNA]</scope>
    <source>
        <strain evidence="2">cv. Yunnan</strain>
    </source>
</reference>
<keyword evidence="2" id="KW-1185">Reference proteome</keyword>
<sequence length="278" mass="31113">MSALLCDLTPHLQHHTLQSSDTIVNCCLIVLVASVPVDITVAVVLQIPYQEESPRFIVKFSMIAVMVLYMKSFVLLMWRPYISRVLMDLRFIRLGIWDFIMDHVIGGKFKLGRKIGRGSFGELYLDVESDALATLILNKLRAGIKVCAIKAPGFGENRKTSLQHLATLTGGQVVSHIDQFLCNLLTRAEFTLPGVDVDEFQVNVHSGGVSLGHPLGCSCIKVIKDIASDMGEMIDIIELLPEHVGEIKNLVRSHFRMISDKIFHLLHQKVKILILHHI</sequence>
<proteinExistence type="predicted"/>
<protein>
    <submittedName>
        <fullName evidence="1">Uncharacterized protein</fullName>
    </submittedName>
</protein>
<evidence type="ECO:0000313" key="2">
    <source>
        <dbReference type="Proteomes" id="UP001056120"/>
    </source>
</evidence>
<dbReference type="Proteomes" id="UP001056120">
    <property type="component" value="Linkage Group LG02"/>
</dbReference>
<comment type="caution">
    <text evidence="1">The sequence shown here is derived from an EMBL/GenBank/DDBJ whole genome shotgun (WGS) entry which is preliminary data.</text>
</comment>
<gene>
    <name evidence="1" type="ORF">L1987_06528</name>
</gene>
<reference evidence="1 2" key="2">
    <citation type="journal article" date="2022" name="Mol. Ecol. Resour.">
        <title>The genomes of chicory, endive, great burdock and yacon provide insights into Asteraceae paleo-polyploidization history and plant inulin production.</title>
        <authorList>
            <person name="Fan W."/>
            <person name="Wang S."/>
            <person name="Wang H."/>
            <person name="Wang A."/>
            <person name="Jiang F."/>
            <person name="Liu H."/>
            <person name="Zhao H."/>
            <person name="Xu D."/>
            <person name="Zhang Y."/>
        </authorList>
    </citation>
    <scope>NUCLEOTIDE SEQUENCE [LARGE SCALE GENOMIC DNA]</scope>
    <source>
        <strain evidence="2">cv. Yunnan</strain>
        <tissue evidence="1">Leaves</tissue>
    </source>
</reference>
<evidence type="ECO:0000313" key="1">
    <source>
        <dbReference type="EMBL" id="KAI3825052.1"/>
    </source>
</evidence>
<organism evidence="1 2">
    <name type="scientific">Smallanthus sonchifolius</name>
    <dbReference type="NCBI Taxonomy" id="185202"/>
    <lineage>
        <taxon>Eukaryota</taxon>
        <taxon>Viridiplantae</taxon>
        <taxon>Streptophyta</taxon>
        <taxon>Embryophyta</taxon>
        <taxon>Tracheophyta</taxon>
        <taxon>Spermatophyta</taxon>
        <taxon>Magnoliopsida</taxon>
        <taxon>eudicotyledons</taxon>
        <taxon>Gunneridae</taxon>
        <taxon>Pentapetalae</taxon>
        <taxon>asterids</taxon>
        <taxon>campanulids</taxon>
        <taxon>Asterales</taxon>
        <taxon>Asteraceae</taxon>
        <taxon>Asteroideae</taxon>
        <taxon>Heliantheae alliance</taxon>
        <taxon>Millerieae</taxon>
        <taxon>Smallanthus</taxon>
    </lineage>
</organism>